<keyword evidence="1" id="KW-0472">Membrane</keyword>
<reference evidence="2 3" key="2">
    <citation type="submission" date="2008-04" db="EMBL/GenBank/DDBJ databases">
        <authorList>
            <person name="Fulton L."/>
            <person name="Clifton S."/>
            <person name="Fulton B."/>
            <person name="Xu J."/>
            <person name="Minx P."/>
            <person name="Pepin K.H."/>
            <person name="Johnson M."/>
            <person name="Thiruvilangam P."/>
            <person name="Bhonagiri V."/>
            <person name="Nash W.E."/>
            <person name="Mardis E.R."/>
            <person name="Wilson R.K."/>
        </authorList>
    </citation>
    <scope>NUCLEOTIDE SEQUENCE [LARGE SCALE GENOMIC DNA]</scope>
    <source>
        <strain evidence="2 3">DSM 17136</strain>
    </source>
</reference>
<protein>
    <submittedName>
        <fullName evidence="2">Uncharacterized protein</fullName>
    </submittedName>
</protein>
<evidence type="ECO:0000256" key="1">
    <source>
        <dbReference type="SAM" id="Phobius"/>
    </source>
</evidence>
<name>B3JH53_9BACT</name>
<dbReference type="AlphaFoldDB" id="B3JH53"/>
<evidence type="ECO:0000313" key="3">
    <source>
        <dbReference type="Proteomes" id="UP000003146"/>
    </source>
</evidence>
<gene>
    <name evidence="2" type="ORF">BACCOP_01210</name>
</gene>
<keyword evidence="1" id="KW-0812">Transmembrane</keyword>
<accession>B3JH53</accession>
<reference evidence="2 3" key="1">
    <citation type="submission" date="2008-04" db="EMBL/GenBank/DDBJ databases">
        <title>Draft genome sequence of Bacteroides coprocola (DSM 17136).</title>
        <authorList>
            <person name="Sudarsanam P."/>
            <person name="Ley R."/>
            <person name="Guruge J."/>
            <person name="Turnbaugh P.J."/>
            <person name="Mahowald M."/>
            <person name="Liep D."/>
            <person name="Gordon J."/>
        </authorList>
    </citation>
    <scope>NUCLEOTIDE SEQUENCE [LARGE SCALE GENOMIC DNA]</scope>
    <source>
        <strain evidence="2 3">DSM 17136</strain>
    </source>
</reference>
<dbReference type="HOGENOM" id="CLU_2894464_0_0_10"/>
<sequence length="62" mass="7213">MEAHGLYFSPEEKYTCDILLTIRVINEIISSMEARLTDGCPMFLYRGLIFLLFFVVCLQLFS</sequence>
<dbReference type="Proteomes" id="UP000003146">
    <property type="component" value="Unassembled WGS sequence"/>
</dbReference>
<keyword evidence="1" id="KW-1133">Transmembrane helix</keyword>
<proteinExistence type="predicted"/>
<comment type="caution">
    <text evidence="2">The sequence shown here is derived from an EMBL/GenBank/DDBJ whole genome shotgun (WGS) entry which is preliminary data.</text>
</comment>
<dbReference type="EMBL" id="ABIY02000071">
    <property type="protein sequence ID" value="EDV01798.1"/>
    <property type="molecule type" value="Genomic_DNA"/>
</dbReference>
<evidence type="ECO:0000313" key="2">
    <source>
        <dbReference type="EMBL" id="EDV01798.1"/>
    </source>
</evidence>
<organism evidence="2 3">
    <name type="scientific">Phocaeicola coprocola DSM 17136</name>
    <dbReference type="NCBI Taxonomy" id="470145"/>
    <lineage>
        <taxon>Bacteria</taxon>
        <taxon>Pseudomonadati</taxon>
        <taxon>Bacteroidota</taxon>
        <taxon>Bacteroidia</taxon>
        <taxon>Bacteroidales</taxon>
        <taxon>Bacteroidaceae</taxon>
        <taxon>Phocaeicola</taxon>
    </lineage>
</organism>
<feature type="transmembrane region" description="Helical" evidence="1">
    <location>
        <begin position="43"/>
        <end position="61"/>
    </location>
</feature>